<evidence type="ECO:0000313" key="2">
    <source>
        <dbReference type="EMBL" id="KXU89204.1"/>
    </source>
</evidence>
<accession>A0A149PW35</accession>
<organism evidence="2 3">
    <name type="scientific">Paraburkholderia monticola</name>
    <dbReference type="NCBI Taxonomy" id="1399968"/>
    <lineage>
        <taxon>Bacteria</taxon>
        <taxon>Pseudomonadati</taxon>
        <taxon>Pseudomonadota</taxon>
        <taxon>Betaproteobacteria</taxon>
        <taxon>Burkholderiales</taxon>
        <taxon>Burkholderiaceae</taxon>
        <taxon>Paraburkholderia</taxon>
    </lineage>
</organism>
<evidence type="ECO:0000256" key="1">
    <source>
        <dbReference type="SAM" id="MobiDB-lite"/>
    </source>
</evidence>
<evidence type="ECO:0000313" key="3">
    <source>
        <dbReference type="Proteomes" id="UP000075613"/>
    </source>
</evidence>
<comment type="caution">
    <text evidence="2">The sequence shown here is derived from an EMBL/GenBank/DDBJ whole genome shotgun (WGS) entry which is preliminary data.</text>
</comment>
<dbReference type="RefSeq" id="WP_062126694.1">
    <property type="nucleotide sequence ID" value="NZ_LRBG01000005.1"/>
</dbReference>
<gene>
    <name evidence="2" type="ORF">CI15_09195</name>
</gene>
<dbReference type="Proteomes" id="UP000075613">
    <property type="component" value="Unassembled WGS sequence"/>
</dbReference>
<reference evidence="2 3" key="1">
    <citation type="journal article" date="2015" name="Int. J. Syst. Evol. Microbiol.">
        <title>Burkholderia monticola sp. nov., isolated from mountain soil.</title>
        <authorList>
            <person name="Baek I."/>
            <person name="Seo B."/>
            <person name="Lee I."/>
            <person name="Yi H."/>
            <person name="Chun J."/>
        </authorList>
    </citation>
    <scope>NUCLEOTIDE SEQUENCE [LARGE SCALE GENOMIC DNA]</scope>
    <source>
        <strain evidence="2 3">JC2948</strain>
    </source>
</reference>
<dbReference type="AlphaFoldDB" id="A0A149PW35"/>
<keyword evidence="3" id="KW-1185">Reference proteome</keyword>
<proteinExistence type="predicted"/>
<dbReference type="EMBL" id="LRBG01000005">
    <property type="protein sequence ID" value="KXU89204.1"/>
    <property type="molecule type" value="Genomic_DNA"/>
</dbReference>
<feature type="region of interest" description="Disordered" evidence="1">
    <location>
        <begin position="79"/>
        <end position="108"/>
    </location>
</feature>
<name>A0A149PW35_9BURK</name>
<dbReference type="OrthoDB" id="9007456at2"/>
<protein>
    <submittedName>
        <fullName evidence="2">Uncharacterized protein</fullName>
    </submittedName>
</protein>
<sequence>MDRTESTFSGSSRAALIDHDIAHIARVMPVSLRGDFGGPILPPAYWRKRLTALIESGQLAPAQLRKVDSLLLQLDQTASTPPPAWERFAPAATGPFEPTDAPKKVRSA</sequence>
<dbReference type="STRING" id="1399968.CI15_09195"/>